<dbReference type="InterPro" id="IPR018108">
    <property type="entry name" value="MCP_transmembrane"/>
</dbReference>
<dbReference type="GO" id="GO:0016020">
    <property type="term" value="C:membrane"/>
    <property type="evidence" value="ECO:0007669"/>
    <property type="project" value="UniProtKB-SubCell"/>
</dbReference>
<dbReference type="InterPro" id="IPR002067">
    <property type="entry name" value="MCP"/>
</dbReference>
<dbReference type="InterPro" id="IPR017451">
    <property type="entry name" value="F-box-assoc_interact_dom"/>
</dbReference>
<dbReference type="Gene3D" id="1.50.40.10">
    <property type="entry name" value="Mitochondrial carrier domain"/>
    <property type="match status" value="2"/>
</dbReference>
<dbReference type="Pfam" id="PF00153">
    <property type="entry name" value="Mito_carr"/>
    <property type="match status" value="2"/>
</dbReference>
<name>A0AAD8I0J6_9APIA</name>
<dbReference type="InterPro" id="IPR023395">
    <property type="entry name" value="MCP_dom_sf"/>
</dbReference>
<dbReference type="PANTHER" id="PTHR24089">
    <property type="entry name" value="SOLUTE CARRIER FAMILY 25"/>
    <property type="match status" value="1"/>
</dbReference>
<evidence type="ECO:0000256" key="1">
    <source>
        <dbReference type="ARBA" id="ARBA00004141"/>
    </source>
</evidence>
<evidence type="ECO:0000256" key="4">
    <source>
        <dbReference type="ARBA" id="ARBA00022737"/>
    </source>
</evidence>
<dbReference type="AlphaFoldDB" id="A0AAD8I0J6"/>
<evidence type="ECO:0000256" key="3">
    <source>
        <dbReference type="ARBA" id="ARBA00022692"/>
    </source>
</evidence>
<proteinExistence type="predicted"/>
<evidence type="ECO:0000313" key="9">
    <source>
        <dbReference type="Proteomes" id="UP001237642"/>
    </source>
</evidence>
<dbReference type="PROSITE" id="PS50920">
    <property type="entry name" value="SOLCAR"/>
    <property type="match status" value="2"/>
</dbReference>
<evidence type="ECO:0000313" key="8">
    <source>
        <dbReference type="EMBL" id="KAK1376716.1"/>
    </source>
</evidence>
<protein>
    <recommendedName>
        <fullName evidence="7">F-box associated beta-propeller type 3 domain-containing protein</fullName>
    </recommendedName>
</protein>
<keyword evidence="5 6" id="KW-0472">Membrane</keyword>
<gene>
    <name evidence="8" type="ORF">POM88_032909</name>
</gene>
<dbReference type="GO" id="GO:0055085">
    <property type="term" value="P:transmembrane transport"/>
    <property type="evidence" value="ECO:0007669"/>
    <property type="project" value="InterPro"/>
</dbReference>
<accession>A0AAD8I0J6</accession>
<comment type="caution">
    <text evidence="8">The sequence shown here is derived from an EMBL/GenBank/DDBJ whole genome shotgun (WGS) entry which is preliminary data.</text>
</comment>
<reference evidence="8" key="1">
    <citation type="submission" date="2023-02" db="EMBL/GenBank/DDBJ databases">
        <title>Genome of toxic invasive species Heracleum sosnowskyi carries increased number of genes despite the absence of recent whole-genome duplications.</title>
        <authorList>
            <person name="Schelkunov M."/>
            <person name="Shtratnikova V."/>
            <person name="Makarenko M."/>
            <person name="Klepikova A."/>
            <person name="Omelchenko D."/>
            <person name="Novikova G."/>
            <person name="Obukhova E."/>
            <person name="Bogdanov V."/>
            <person name="Penin A."/>
            <person name="Logacheva M."/>
        </authorList>
    </citation>
    <scope>NUCLEOTIDE SEQUENCE</scope>
    <source>
        <strain evidence="8">Hsosn_3</strain>
        <tissue evidence="8">Leaf</tissue>
    </source>
</reference>
<dbReference type="NCBIfam" id="TIGR01640">
    <property type="entry name" value="F_box_assoc_1"/>
    <property type="match status" value="1"/>
</dbReference>
<feature type="repeat" description="Solcar" evidence="6">
    <location>
        <begin position="466"/>
        <end position="551"/>
    </location>
</feature>
<reference evidence="8" key="2">
    <citation type="submission" date="2023-05" db="EMBL/GenBank/DDBJ databases">
        <authorList>
            <person name="Schelkunov M.I."/>
        </authorList>
    </citation>
    <scope>NUCLEOTIDE SEQUENCE</scope>
    <source>
        <strain evidence="8">Hsosn_3</strain>
        <tissue evidence="8">Leaf</tissue>
    </source>
</reference>
<dbReference type="Pfam" id="PF08268">
    <property type="entry name" value="FBA_3"/>
    <property type="match status" value="1"/>
</dbReference>
<comment type="subcellular location">
    <subcellularLocation>
        <location evidence="1">Membrane</location>
        <topology evidence="1">Multi-pass membrane protein</topology>
    </subcellularLocation>
</comment>
<dbReference type="SUPFAM" id="SSF103506">
    <property type="entry name" value="Mitochondrial carrier"/>
    <property type="match status" value="1"/>
</dbReference>
<evidence type="ECO:0000256" key="5">
    <source>
        <dbReference type="ARBA" id="ARBA00023136"/>
    </source>
</evidence>
<keyword evidence="3 6" id="KW-0812">Transmembrane</keyword>
<dbReference type="Proteomes" id="UP001237642">
    <property type="component" value="Unassembled WGS sequence"/>
</dbReference>
<feature type="domain" description="F-box associated beta-propeller type 3" evidence="7">
    <location>
        <begin position="62"/>
        <end position="258"/>
    </location>
</feature>
<keyword evidence="2" id="KW-0813">Transport</keyword>
<sequence length="663" mass="74116">MQYEYCVDEQNTLILKASHCTPVETTSLYAATGCDSEESRMILAATVPMVELQIESLDDIGSDFGSCKGLLYFSENEQGQLAKFVVSNPLKSQFTILPRPPVKMLDLWGTQWAATGLGFDSSTKTFKLICTNRKLKRPHSPVTLVHTLGTMSWREVPSFPAYYCMTPDQHKSVFVHGFLHWMIDPSEIKNCEGRILAFDVSKEIYKVIPHPEISFNERQRNYRILDIKGDLCMLDLSPGIKFDIWVMDYEKKSWSKDYTIDITIVGNMYVDILRDIFLWKQDEILFHVRKAGYSRQDDGYWSYSMRTGNLKECENQSSNLQVLSLKGSLISVPGAKSFSTSASKSLLAGGVAGGVSRTAAAPLQCLKILLQVQNPHNIKYNGAFQGLKYIWRTECFKGLFKGNGNNCARIVPNSAVKFFSYEQALKKLAMVFNVFGGCEKKRVGRSTIVNLAGEAKLVHPPSLELLSICKSLLAGGVAGGVSRAAVVPLECLKILLQVRNPHNIKYNGTGLKYMWITECFNGLFNGNGSNCVRIVPYPALKFFSYEQASKGILWLYRQQTGNGKSVEEDLMDMIDREADGSDSLEACNAVLISSSTTMISVERWLNVLSPLEDFASQGGGRKSLLCLEDDFDSSRSYCERKKLPPQQASCFLCRSRELLARGP</sequence>
<keyword evidence="4" id="KW-0677">Repeat</keyword>
<dbReference type="EMBL" id="JAUIZM010000007">
    <property type="protein sequence ID" value="KAK1376716.1"/>
    <property type="molecule type" value="Genomic_DNA"/>
</dbReference>
<evidence type="ECO:0000259" key="7">
    <source>
        <dbReference type="Pfam" id="PF08268"/>
    </source>
</evidence>
<evidence type="ECO:0000256" key="2">
    <source>
        <dbReference type="ARBA" id="ARBA00022448"/>
    </source>
</evidence>
<organism evidence="8 9">
    <name type="scientific">Heracleum sosnowskyi</name>
    <dbReference type="NCBI Taxonomy" id="360622"/>
    <lineage>
        <taxon>Eukaryota</taxon>
        <taxon>Viridiplantae</taxon>
        <taxon>Streptophyta</taxon>
        <taxon>Embryophyta</taxon>
        <taxon>Tracheophyta</taxon>
        <taxon>Spermatophyta</taxon>
        <taxon>Magnoliopsida</taxon>
        <taxon>eudicotyledons</taxon>
        <taxon>Gunneridae</taxon>
        <taxon>Pentapetalae</taxon>
        <taxon>asterids</taxon>
        <taxon>campanulids</taxon>
        <taxon>Apiales</taxon>
        <taxon>Apiaceae</taxon>
        <taxon>Apioideae</taxon>
        <taxon>apioid superclade</taxon>
        <taxon>Tordylieae</taxon>
        <taxon>Tordyliinae</taxon>
        <taxon>Heracleum</taxon>
    </lineage>
</organism>
<dbReference type="InterPro" id="IPR013187">
    <property type="entry name" value="F-box-assoc_dom_typ3"/>
</dbReference>
<keyword evidence="9" id="KW-1185">Reference proteome</keyword>
<evidence type="ECO:0000256" key="6">
    <source>
        <dbReference type="PROSITE-ProRule" id="PRU00282"/>
    </source>
</evidence>
<dbReference type="PRINTS" id="PR00926">
    <property type="entry name" value="MITOCARRIER"/>
</dbReference>
<feature type="repeat" description="Solcar" evidence="6">
    <location>
        <begin position="340"/>
        <end position="427"/>
    </location>
</feature>